<dbReference type="Proteomes" id="UP000002640">
    <property type="component" value="Unassembled WGS sequence"/>
</dbReference>
<dbReference type="GO" id="GO:0015631">
    <property type="term" value="F:tubulin binding"/>
    <property type="evidence" value="ECO:0007669"/>
    <property type="project" value="InterPro"/>
</dbReference>
<dbReference type="GO" id="GO:0000922">
    <property type="term" value="C:spindle pole"/>
    <property type="evidence" value="ECO:0007669"/>
    <property type="project" value="TreeGrafter"/>
</dbReference>
<dbReference type="PROSITE" id="PS50119">
    <property type="entry name" value="ZF_BBOX"/>
    <property type="match status" value="1"/>
</dbReference>
<keyword evidence="6" id="KW-0863">Zinc-finger</keyword>
<evidence type="ECO:0000256" key="4">
    <source>
        <dbReference type="ARBA" id="ARBA00022737"/>
    </source>
</evidence>
<dbReference type="GO" id="GO:0046785">
    <property type="term" value="P:microtubule polymerization"/>
    <property type="evidence" value="ECO:0007669"/>
    <property type="project" value="InterPro"/>
</dbReference>
<keyword evidence="4" id="KW-0677">Repeat</keyword>
<dbReference type="GO" id="GO:0000278">
    <property type="term" value="P:mitotic cell cycle"/>
    <property type="evidence" value="ECO:0007669"/>
    <property type="project" value="TreeGrafter"/>
</dbReference>
<dbReference type="Gene3D" id="1.20.5.190">
    <property type="match status" value="3"/>
</dbReference>
<evidence type="ECO:0000256" key="1">
    <source>
        <dbReference type="ARBA" id="ARBA00004496"/>
    </source>
</evidence>
<dbReference type="Pfam" id="PF05517">
    <property type="entry name" value="p25-alpha"/>
    <property type="match status" value="1"/>
</dbReference>
<accession>G4YXE7</accession>
<dbReference type="PANTHER" id="PTHR22706:SF1">
    <property type="entry name" value="ASSEMBLY FACTOR FOR SPINDLE MICROTUBULES"/>
    <property type="match status" value="1"/>
</dbReference>
<dbReference type="InterPro" id="IPR051185">
    <property type="entry name" value="ASPM"/>
</dbReference>
<keyword evidence="10" id="KW-1185">Reference proteome</keyword>
<dbReference type="Gene3D" id="1.10.238.10">
    <property type="entry name" value="EF-hand"/>
    <property type="match status" value="1"/>
</dbReference>
<dbReference type="CDD" id="cd19757">
    <property type="entry name" value="Bbox1"/>
    <property type="match status" value="1"/>
</dbReference>
<evidence type="ECO:0000259" key="8">
    <source>
        <dbReference type="PROSITE" id="PS50119"/>
    </source>
</evidence>
<dbReference type="EMBL" id="JH159152">
    <property type="protein sequence ID" value="EGZ26181.1"/>
    <property type="molecule type" value="Genomic_DNA"/>
</dbReference>
<dbReference type="SMART" id="SM00015">
    <property type="entry name" value="IQ"/>
    <property type="match status" value="10"/>
</dbReference>
<dbReference type="PROSITE" id="PS50096">
    <property type="entry name" value="IQ"/>
    <property type="match status" value="6"/>
</dbReference>
<dbReference type="GO" id="GO:0007051">
    <property type="term" value="P:spindle organization"/>
    <property type="evidence" value="ECO:0007669"/>
    <property type="project" value="TreeGrafter"/>
</dbReference>
<feature type="domain" description="B box-type" evidence="8">
    <location>
        <begin position="757"/>
        <end position="810"/>
    </location>
</feature>
<protein>
    <recommendedName>
        <fullName evidence="8">B box-type domain-containing protein</fullName>
    </recommendedName>
</protein>
<dbReference type="GO" id="GO:0005737">
    <property type="term" value="C:cytoplasm"/>
    <property type="evidence" value="ECO:0007669"/>
    <property type="project" value="UniProtKB-SubCell"/>
</dbReference>
<dbReference type="PANTHER" id="PTHR22706">
    <property type="entry name" value="ASSEMBLY FACTOR FOR SPINDLE MICROTUBULES"/>
    <property type="match status" value="1"/>
</dbReference>
<dbReference type="InterPro" id="IPR008907">
    <property type="entry name" value="TPP/p25"/>
</dbReference>
<dbReference type="SUPFAM" id="SSF47473">
    <property type="entry name" value="EF-hand"/>
    <property type="match status" value="1"/>
</dbReference>
<gene>
    <name evidence="9" type="ORF">PHYSODRAFT_481082</name>
</gene>
<keyword evidence="5" id="KW-0112">Calmodulin-binding</keyword>
<evidence type="ECO:0000313" key="10">
    <source>
        <dbReference type="Proteomes" id="UP000002640"/>
    </source>
</evidence>
<dbReference type="GeneID" id="20655327"/>
<comment type="subcellular location">
    <subcellularLocation>
        <location evidence="1">Cytoplasm</location>
    </subcellularLocation>
</comment>
<feature type="region of interest" description="Disordered" evidence="7">
    <location>
        <begin position="909"/>
        <end position="929"/>
    </location>
</feature>
<keyword evidence="3" id="KW-0963">Cytoplasm</keyword>
<keyword evidence="6" id="KW-0862">Zinc</keyword>
<dbReference type="GO" id="GO:0051295">
    <property type="term" value="P:establishment of meiotic spindle localization"/>
    <property type="evidence" value="ECO:0007669"/>
    <property type="project" value="TreeGrafter"/>
</dbReference>
<name>G4YXE7_PHYSP</name>
<evidence type="ECO:0000256" key="5">
    <source>
        <dbReference type="ARBA" id="ARBA00022860"/>
    </source>
</evidence>
<dbReference type="GO" id="GO:0008270">
    <property type="term" value="F:zinc ion binding"/>
    <property type="evidence" value="ECO:0007669"/>
    <property type="project" value="UniProtKB-KW"/>
</dbReference>
<dbReference type="InParanoid" id="G4YXE7"/>
<keyword evidence="6" id="KW-0479">Metal-binding</keyword>
<organism evidence="9 10">
    <name type="scientific">Phytophthora sojae (strain P6497)</name>
    <name type="common">Soybean stem and root rot agent</name>
    <name type="synonym">Phytophthora megasperma f. sp. glycines</name>
    <dbReference type="NCBI Taxonomy" id="1094619"/>
    <lineage>
        <taxon>Eukaryota</taxon>
        <taxon>Sar</taxon>
        <taxon>Stramenopiles</taxon>
        <taxon>Oomycota</taxon>
        <taxon>Peronosporomycetes</taxon>
        <taxon>Peronosporales</taxon>
        <taxon>Peronosporaceae</taxon>
        <taxon>Phytophthora</taxon>
    </lineage>
</organism>
<dbReference type="InterPro" id="IPR011992">
    <property type="entry name" value="EF-hand-dom_pair"/>
</dbReference>
<dbReference type="OMA" id="SIRLQCW"/>
<dbReference type="InterPro" id="IPR000048">
    <property type="entry name" value="IQ_motif_EF-hand-BS"/>
</dbReference>
<reference evidence="9 10" key="1">
    <citation type="journal article" date="2006" name="Science">
        <title>Phytophthora genome sequences uncover evolutionary origins and mechanisms of pathogenesis.</title>
        <authorList>
            <person name="Tyler B.M."/>
            <person name="Tripathy S."/>
            <person name="Zhang X."/>
            <person name="Dehal P."/>
            <person name="Jiang R.H."/>
            <person name="Aerts A."/>
            <person name="Arredondo F.D."/>
            <person name="Baxter L."/>
            <person name="Bensasson D."/>
            <person name="Beynon J.L."/>
            <person name="Chapman J."/>
            <person name="Damasceno C.M."/>
            <person name="Dorrance A.E."/>
            <person name="Dou D."/>
            <person name="Dickerman A.W."/>
            <person name="Dubchak I.L."/>
            <person name="Garbelotto M."/>
            <person name="Gijzen M."/>
            <person name="Gordon S.G."/>
            <person name="Govers F."/>
            <person name="Grunwald N.J."/>
            <person name="Huang W."/>
            <person name="Ivors K.L."/>
            <person name="Jones R.W."/>
            <person name="Kamoun S."/>
            <person name="Krampis K."/>
            <person name="Lamour K.H."/>
            <person name="Lee M.K."/>
            <person name="McDonald W.H."/>
            <person name="Medina M."/>
            <person name="Meijer H.J."/>
            <person name="Nordberg E.K."/>
            <person name="Maclean D.J."/>
            <person name="Ospina-Giraldo M.D."/>
            <person name="Morris P.F."/>
            <person name="Phuntumart V."/>
            <person name="Putnam N.H."/>
            <person name="Rash S."/>
            <person name="Rose J.K."/>
            <person name="Sakihama Y."/>
            <person name="Salamov A.A."/>
            <person name="Savidor A."/>
            <person name="Scheuring C.F."/>
            <person name="Smith B.M."/>
            <person name="Sobral B.W."/>
            <person name="Terry A."/>
            <person name="Torto-Alalibo T.A."/>
            <person name="Win J."/>
            <person name="Xu Z."/>
            <person name="Zhang H."/>
            <person name="Grigoriev I.V."/>
            <person name="Rokhsar D.S."/>
            <person name="Boore J.L."/>
        </authorList>
    </citation>
    <scope>NUCLEOTIDE SEQUENCE [LARGE SCALE GENOMIC DNA]</scope>
    <source>
        <strain evidence="9 10">P6497</strain>
    </source>
</reference>
<comment type="similarity">
    <text evidence="2">Belongs to the TPPP family.</text>
</comment>
<evidence type="ECO:0000256" key="2">
    <source>
        <dbReference type="ARBA" id="ARBA00010994"/>
    </source>
</evidence>
<dbReference type="Pfam" id="PF00612">
    <property type="entry name" value="IQ"/>
    <property type="match status" value="5"/>
</dbReference>
<dbReference type="SMR" id="G4YXE7"/>
<dbReference type="InterPro" id="IPR000315">
    <property type="entry name" value="Znf_B-box"/>
</dbReference>
<dbReference type="RefSeq" id="XP_009521469.1">
    <property type="nucleotide sequence ID" value="XM_009523174.1"/>
</dbReference>
<evidence type="ECO:0000256" key="7">
    <source>
        <dbReference type="SAM" id="MobiDB-lite"/>
    </source>
</evidence>
<proteinExistence type="inferred from homology"/>
<evidence type="ECO:0000256" key="6">
    <source>
        <dbReference type="PROSITE-ProRule" id="PRU00024"/>
    </source>
</evidence>
<dbReference type="KEGG" id="psoj:PHYSODRAFT_481082"/>
<sequence length="1386" mass="163420">MCHWKDFIVFTREQEWDQSSIRLQCWWRQLSAKHELEVRKRVRKEMQRRQTAFLALLASKRQQAACRITRCIRRYALQRSHERAVIRQKAAICIQKFWRQLCTQWAAIRRELQKQRRNKAAVCIQKHVRRMLAQRKRMLLSKIDHVDKRRRQKALQIAARTKHMKMLGAAISIQRAFRGWQEKQVLMLRRRRAAFERDKKKILQVQAHYRGQQARRWVSKHKRGVHKAVRILQCSWRCYLARCELLRRKREALARRNQLLKEIEEARRKRQSNILAPLQLQKMWGQISLLKAANVFQQGDSSNSREAQAARKLQARWRGKQIRKRLRYEKAKEAEKSRRAVNRKRRLAAVCIQKRVRGIRGRARAWEMMKERSAGRIQRVWRGYKTRTRLLQMRYAIKMIRRIQTHWIARRNVENQRFRALNATIIQRAARRFIGRRMLYEAVRRRQFLAEESAVGKVLEERTRSRVKDELLLQSFTFKAIRTADEGDGSAREESRVDRSLYVVDLAKRQWKGKGYDGIWQEVFRYAAGNSLEMDNSHFARFLKVLPHAFIHKTHFPMQNADVIFAKMKEPKAKTISFPRFNKAILMLLKEKFADANNKETSKSAEPVESGSDHEHFLRFMNRFVLPSTIQNGKYRKMLEAHCTQRLLWSAAVLRRLASRITSKRMHDNFVIVYREQHVQKHRSRCASTIQLAYRCYKFRLQLKTMLAGMFIEFIDHTGRTVKFQHIASGKALTKRPVFLKGVVCGKIVPLPFPGEEFHAFCERHEDSTNASRIPAEVYCVECEDTMCKTCFDRDHKTRNAFQRHQPRKIEKCIHCGTETATRECLQCGNGRVPFCDPCFPHITHKFQALVVMCVECSDRVAQWSCETCLDLFCKRCMSSYHAKGQRQYHHCHRLSYFSILRLKAEQKRDADAEKEKEKRKKWREEERKRQEAELQRQNLAATKMQALIRSFVARQSGKAYMKLVRQTQAARAQRKKDDKVRSSIAYKVKAVFGVSPALKSDTKQEIAARKQRFDDIKRALFLQRRSGDKSKAKKRWSKKQKARVLEAARTWCDYDEPVKILKGEWKNCVGTIVSTQNLMLTGSVLVFVSLANRSVVVRWEDIEPYDQDEALRQEYVPPGQLAVNVTRDFYAKISRILEGAVRKARLLYLQTIEFNRIMQYAWVVEYDKREQKVEYWNVVLNRRVSTPPKAMELIERMEPEDREKLEKRVELARSKLVALLNPFQPKNKPKLALRRNAVVFVPSGIVVEESNASLASLKLEMEAIDAARFWHDKVIANRQLGSRKARKFLAASSSKACWWVVKLFVWMDLHAEGGFEPNARKLFNLSEELQVYVVREVSDRFQQSGDPNLAKDKLVQLTTLKMATLQLLVTKDQRDAEEEEARQAQ</sequence>
<evidence type="ECO:0000313" key="9">
    <source>
        <dbReference type="EMBL" id="EGZ26181.1"/>
    </source>
</evidence>
<dbReference type="GO" id="GO:0005516">
    <property type="term" value="F:calmodulin binding"/>
    <property type="evidence" value="ECO:0007669"/>
    <property type="project" value="UniProtKB-KW"/>
</dbReference>
<evidence type="ECO:0000256" key="3">
    <source>
        <dbReference type="ARBA" id="ARBA00022490"/>
    </source>
</evidence>